<reference evidence="1" key="1">
    <citation type="submission" date="2023-04" db="EMBL/GenBank/DDBJ databases">
        <title>A chromosome-level genome assembly of the parasitoid wasp Eretmocerus hayati.</title>
        <authorList>
            <person name="Zhong Y."/>
            <person name="Liu S."/>
            <person name="Liu Y."/>
        </authorList>
    </citation>
    <scope>NUCLEOTIDE SEQUENCE</scope>
    <source>
        <strain evidence="1">ZJU_SS_LIU_2023</strain>
    </source>
</reference>
<proteinExistence type="predicted"/>
<sequence length="143" mass="15696">MQGDDTLITSNSKAEKISDKPLIKKPKNLDPSSSNPIESPLNLRESPANFIAPPAPPAMSTAQFEEFLDKTKGCSDIHQLLSEYKQDKEILIEMIDSAYAIAEGKSRKSRLTKVKNRLLGNKRSNSSDSQSSSRSIGSTQSQN</sequence>
<name>A0ACC2NDA7_9HYME</name>
<evidence type="ECO:0000313" key="1">
    <source>
        <dbReference type="EMBL" id="KAJ8669067.1"/>
    </source>
</evidence>
<dbReference type="EMBL" id="CM056743">
    <property type="protein sequence ID" value="KAJ8669067.1"/>
    <property type="molecule type" value="Genomic_DNA"/>
</dbReference>
<protein>
    <submittedName>
        <fullName evidence="1">Uncharacterized protein</fullName>
    </submittedName>
</protein>
<keyword evidence="2" id="KW-1185">Reference proteome</keyword>
<evidence type="ECO:0000313" key="2">
    <source>
        <dbReference type="Proteomes" id="UP001239111"/>
    </source>
</evidence>
<comment type="caution">
    <text evidence="1">The sequence shown here is derived from an EMBL/GenBank/DDBJ whole genome shotgun (WGS) entry which is preliminary data.</text>
</comment>
<gene>
    <name evidence="1" type="ORF">QAD02_000326</name>
</gene>
<accession>A0ACC2NDA7</accession>
<dbReference type="Proteomes" id="UP001239111">
    <property type="component" value="Chromosome 3"/>
</dbReference>
<organism evidence="1 2">
    <name type="scientific">Eretmocerus hayati</name>
    <dbReference type="NCBI Taxonomy" id="131215"/>
    <lineage>
        <taxon>Eukaryota</taxon>
        <taxon>Metazoa</taxon>
        <taxon>Ecdysozoa</taxon>
        <taxon>Arthropoda</taxon>
        <taxon>Hexapoda</taxon>
        <taxon>Insecta</taxon>
        <taxon>Pterygota</taxon>
        <taxon>Neoptera</taxon>
        <taxon>Endopterygota</taxon>
        <taxon>Hymenoptera</taxon>
        <taxon>Apocrita</taxon>
        <taxon>Proctotrupomorpha</taxon>
        <taxon>Chalcidoidea</taxon>
        <taxon>Aphelinidae</taxon>
        <taxon>Aphelininae</taxon>
        <taxon>Eretmocerus</taxon>
    </lineage>
</organism>